<dbReference type="SMART" id="SM00506">
    <property type="entry name" value="A1pp"/>
    <property type="match status" value="1"/>
</dbReference>
<dbReference type="OrthoDB" id="6194521at2"/>
<dbReference type="RefSeq" id="WP_137327582.1">
    <property type="nucleotide sequence ID" value="NZ_CP040058.1"/>
</dbReference>
<reference evidence="2 3" key="1">
    <citation type="submission" date="2019-05" db="EMBL/GenBank/DDBJ databases">
        <title>Complete genome sequencing of Anaerostipes rhamnosivorans.</title>
        <authorList>
            <person name="Bui T.P.N."/>
            <person name="de Vos W.M."/>
        </authorList>
    </citation>
    <scope>NUCLEOTIDE SEQUENCE [LARGE SCALE GENOMIC DNA]</scope>
    <source>
        <strain evidence="2 3">1y2</strain>
    </source>
</reference>
<keyword evidence="3" id="KW-1185">Reference proteome</keyword>
<sequence length="266" mass="30050">MDQTQRLDFLIGELSRESGMYEKWKVGEVDKRRLLRSLMNVRMPGELSSEVLRVQDEYLKEETAQKGIVAVEEIPTVKEAFGSGIRHADRISVWRGDITRISADAIVNAANSRLLGCFVPCHGCVDNAIHSAAGMQLREECFQIMQEQGYEEPEGRAKITSGYNLPCRYVIHTVGPVVAGILRKEHCAALESCYRSCLETAKERNLQSIVFCCISTGEFHFPNQRAADIALDTVLSFLDRDSGIQRVIFNVFKEIGWDIYRKLVTK</sequence>
<dbReference type="Pfam" id="PF01661">
    <property type="entry name" value="Macro"/>
    <property type="match status" value="1"/>
</dbReference>
<proteinExistence type="predicted"/>
<evidence type="ECO:0000313" key="3">
    <source>
        <dbReference type="Proteomes" id="UP000298653"/>
    </source>
</evidence>
<dbReference type="PROSITE" id="PS51154">
    <property type="entry name" value="MACRO"/>
    <property type="match status" value="1"/>
</dbReference>
<dbReference type="NCBIfam" id="NF003163">
    <property type="entry name" value="PRK04143.1"/>
    <property type="match status" value="1"/>
</dbReference>
<organism evidence="2 3">
    <name type="scientific">Anaerostipes rhamnosivorans</name>
    <dbReference type="NCBI Taxonomy" id="1229621"/>
    <lineage>
        <taxon>Bacteria</taxon>
        <taxon>Bacillati</taxon>
        <taxon>Bacillota</taxon>
        <taxon>Clostridia</taxon>
        <taxon>Lachnospirales</taxon>
        <taxon>Lachnospiraceae</taxon>
        <taxon>Anaerostipes</taxon>
    </lineage>
</organism>
<dbReference type="PANTHER" id="PTHR11106:SF27">
    <property type="entry name" value="MACRO DOMAIN-CONTAINING PROTEIN"/>
    <property type="match status" value="1"/>
</dbReference>
<dbReference type="InterPro" id="IPR043472">
    <property type="entry name" value="Macro_dom-like"/>
</dbReference>
<dbReference type="EMBL" id="CP040058">
    <property type="protein sequence ID" value="QCP33986.1"/>
    <property type="molecule type" value="Genomic_DNA"/>
</dbReference>
<dbReference type="PANTHER" id="PTHR11106">
    <property type="entry name" value="GANGLIOSIDE INDUCED DIFFERENTIATION ASSOCIATED PROTEIN 2-RELATED"/>
    <property type="match status" value="1"/>
</dbReference>
<evidence type="ECO:0000259" key="1">
    <source>
        <dbReference type="PROSITE" id="PS51154"/>
    </source>
</evidence>
<dbReference type="AlphaFoldDB" id="A0A4P8I9B5"/>
<dbReference type="KEGG" id="arf:AR1Y2_0532"/>
<dbReference type="SUPFAM" id="SSF52949">
    <property type="entry name" value="Macro domain-like"/>
    <property type="match status" value="1"/>
</dbReference>
<protein>
    <submittedName>
        <fullName evidence="2">Macro domain, ADP-ribose binding module</fullName>
    </submittedName>
</protein>
<evidence type="ECO:0000313" key="2">
    <source>
        <dbReference type="EMBL" id="QCP33986.1"/>
    </source>
</evidence>
<dbReference type="Gene3D" id="3.40.220.10">
    <property type="entry name" value="Leucine Aminopeptidase, subunit E, domain 1"/>
    <property type="match status" value="1"/>
</dbReference>
<dbReference type="CDD" id="cd02908">
    <property type="entry name" value="Macro_OAADPr_deacetylase"/>
    <property type="match status" value="1"/>
</dbReference>
<feature type="domain" description="Macro" evidence="1">
    <location>
        <begin position="78"/>
        <end position="266"/>
    </location>
</feature>
<name>A0A4P8I9B5_9FIRM</name>
<gene>
    <name evidence="2" type="ORF">AR1Y2_0532</name>
</gene>
<accession>A0A4P8I9B5</accession>
<dbReference type="InterPro" id="IPR002589">
    <property type="entry name" value="Macro_dom"/>
</dbReference>
<dbReference type="Proteomes" id="UP000298653">
    <property type="component" value="Chromosome"/>
</dbReference>